<evidence type="ECO:0000259" key="2">
    <source>
        <dbReference type="Pfam" id="PF26571"/>
    </source>
</evidence>
<keyword evidence="1" id="KW-1133">Transmembrane helix</keyword>
<dbReference type="Proteomes" id="UP001183648">
    <property type="component" value="Unassembled WGS sequence"/>
</dbReference>
<accession>A0ABU2BXF5</accession>
<keyword evidence="4" id="KW-1185">Reference proteome</keyword>
<keyword evidence="1" id="KW-0472">Membrane</keyword>
<feature type="transmembrane region" description="Helical" evidence="1">
    <location>
        <begin position="12"/>
        <end position="34"/>
    </location>
</feature>
<proteinExistence type="predicted"/>
<dbReference type="RefSeq" id="WP_310302995.1">
    <property type="nucleotide sequence ID" value="NZ_BAAAPS010000010.1"/>
</dbReference>
<reference evidence="3 4" key="1">
    <citation type="submission" date="2023-07" db="EMBL/GenBank/DDBJ databases">
        <title>Sequencing the genomes of 1000 actinobacteria strains.</title>
        <authorList>
            <person name="Klenk H.-P."/>
        </authorList>
    </citation>
    <scope>NUCLEOTIDE SEQUENCE [LARGE SCALE GENOMIC DNA]</scope>
    <source>
        <strain evidence="3 4">DSM 19426</strain>
    </source>
</reference>
<sequence>MPTTDERGRARTWVLVVVVAVVGLGTGLLVRLGVGPLPDPDGCTARVGSEKVRLSPTQGRYAGLIAGIAVQRGLPARAVSIALATAFQESKLRNLAHGDRDSVGLFQQRPSQGWGSERQLRDPRYAINAFYDALVEINGYQSMRITEAAQAVQRSGFPEAYEEHAAGARALASALTGYSRAAFSCVVDEADVPEEFAGGSGLTGRAERVRRDLVATFGDLSLGGFEPGGVSSGHMKGSAHYQGRAIDVFVRPINPDNKRRGWAIACYLVSQAERLHVDHVIFDGRIWSAGGRSQDGWRPYEPRVPSTASASTRKILEHRDHVHVDVARGT</sequence>
<evidence type="ECO:0000313" key="4">
    <source>
        <dbReference type="Proteomes" id="UP001183648"/>
    </source>
</evidence>
<dbReference type="EMBL" id="JAVDYG010000001">
    <property type="protein sequence ID" value="MDR7363074.1"/>
    <property type="molecule type" value="Genomic_DNA"/>
</dbReference>
<feature type="domain" description="ARB-07466-like C-terminal" evidence="2">
    <location>
        <begin position="200"/>
        <end position="308"/>
    </location>
</feature>
<keyword evidence="1" id="KW-0812">Transmembrane</keyword>
<evidence type="ECO:0000256" key="1">
    <source>
        <dbReference type="SAM" id="Phobius"/>
    </source>
</evidence>
<dbReference type="Pfam" id="PF26571">
    <property type="entry name" value="VldE"/>
    <property type="match status" value="1"/>
</dbReference>
<name>A0ABU2BXF5_9ACTN</name>
<protein>
    <recommendedName>
        <fullName evidence="2">ARB-07466-like C-terminal domain-containing protein</fullName>
    </recommendedName>
</protein>
<dbReference type="InterPro" id="IPR058593">
    <property type="entry name" value="ARB_07466-like_C"/>
</dbReference>
<organism evidence="3 4">
    <name type="scientific">Nocardioides marmoribigeumensis</name>
    <dbReference type="NCBI Taxonomy" id="433649"/>
    <lineage>
        <taxon>Bacteria</taxon>
        <taxon>Bacillati</taxon>
        <taxon>Actinomycetota</taxon>
        <taxon>Actinomycetes</taxon>
        <taxon>Propionibacteriales</taxon>
        <taxon>Nocardioidaceae</taxon>
        <taxon>Nocardioides</taxon>
    </lineage>
</organism>
<gene>
    <name evidence="3" type="ORF">J2S63_002627</name>
</gene>
<evidence type="ECO:0000313" key="3">
    <source>
        <dbReference type="EMBL" id="MDR7363074.1"/>
    </source>
</evidence>
<comment type="caution">
    <text evidence="3">The sequence shown here is derived from an EMBL/GenBank/DDBJ whole genome shotgun (WGS) entry which is preliminary data.</text>
</comment>